<proteinExistence type="predicted"/>
<evidence type="ECO:0000313" key="2">
    <source>
        <dbReference type="Proteomes" id="UP000003656"/>
    </source>
</evidence>
<dbReference type="AlphaFoldDB" id="D1NU74"/>
<protein>
    <submittedName>
        <fullName evidence="1">Uncharacterized protein</fullName>
    </submittedName>
</protein>
<dbReference type="Proteomes" id="UP000003656">
    <property type="component" value="Unassembled WGS sequence"/>
</dbReference>
<reference evidence="1 2" key="1">
    <citation type="submission" date="2009-11" db="EMBL/GenBank/DDBJ databases">
        <authorList>
            <person name="Weinstock G."/>
            <person name="Sodergren E."/>
            <person name="Clifton S."/>
            <person name="Fulton L."/>
            <person name="Fulton B."/>
            <person name="Courtney L."/>
            <person name="Fronick C."/>
            <person name="Harrison M."/>
            <person name="Strong C."/>
            <person name="Farmer C."/>
            <person name="Delahaunty K."/>
            <person name="Markovic C."/>
            <person name="Hall O."/>
            <person name="Minx P."/>
            <person name="Tomlinson C."/>
            <person name="Mitreva M."/>
            <person name="Nelson J."/>
            <person name="Hou S."/>
            <person name="Wollam A."/>
            <person name="Pepin K.H."/>
            <person name="Johnson M."/>
            <person name="Bhonagiri V."/>
            <person name="Nash W.E."/>
            <person name="Warren W."/>
            <person name="Chinwalla A."/>
            <person name="Mardis E.R."/>
            <person name="Wilson R.K."/>
        </authorList>
    </citation>
    <scope>NUCLEOTIDE SEQUENCE [LARGE SCALE GENOMIC DNA]</scope>
    <source>
        <strain evidence="1 2">DSM 20093</strain>
    </source>
</reference>
<accession>D1NU74</accession>
<dbReference type="STRING" id="561180.BIFGAL_03395"/>
<sequence length="40" mass="4482">MYLGQPSESNFVTVDTSAHCRFSLKNQHAPRLCMDKAQAV</sequence>
<dbReference type="EMBL" id="ABXB03000002">
    <property type="protein sequence ID" value="EFA23278.1"/>
    <property type="molecule type" value="Genomic_DNA"/>
</dbReference>
<comment type="caution">
    <text evidence="1">The sequence shown here is derived from an EMBL/GenBank/DDBJ whole genome shotgun (WGS) entry which is preliminary data.</text>
</comment>
<gene>
    <name evidence="1" type="ORF">BIFGAL_03395</name>
</gene>
<name>D1NU74_9BIFI</name>
<organism evidence="1 2">
    <name type="scientific">Bifidobacterium gallicum DSM 20093 = LMG 11596</name>
    <dbReference type="NCBI Taxonomy" id="561180"/>
    <lineage>
        <taxon>Bacteria</taxon>
        <taxon>Bacillati</taxon>
        <taxon>Actinomycetota</taxon>
        <taxon>Actinomycetes</taxon>
        <taxon>Bifidobacteriales</taxon>
        <taxon>Bifidobacteriaceae</taxon>
        <taxon>Bifidobacterium</taxon>
    </lineage>
</organism>
<evidence type="ECO:0000313" key="1">
    <source>
        <dbReference type="EMBL" id="EFA23278.1"/>
    </source>
</evidence>